<evidence type="ECO:0000313" key="15">
    <source>
        <dbReference type="EMBL" id="WXA91514.1"/>
    </source>
</evidence>
<dbReference type="GO" id="GO:0004496">
    <property type="term" value="F:mevalonate kinase activity"/>
    <property type="evidence" value="ECO:0007669"/>
    <property type="project" value="UniProtKB-EC"/>
</dbReference>
<keyword evidence="5" id="KW-0444">Lipid biosynthesis</keyword>
<feature type="domain" description="GHMP kinase N-terminal" evidence="13">
    <location>
        <begin position="72"/>
        <end position="149"/>
    </location>
</feature>
<keyword evidence="7" id="KW-0547">Nucleotide-binding</keyword>
<name>A0ABZ2JYG0_9BACT</name>
<dbReference type="Pfam" id="PF08544">
    <property type="entry name" value="GHMP_kinases_C"/>
    <property type="match status" value="1"/>
</dbReference>
<evidence type="ECO:0000259" key="13">
    <source>
        <dbReference type="Pfam" id="PF00288"/>
    </source>
</evidence>
<evidence type="ECO:0000256" key="12">
    <source>
        <dbReference type="ARBA" id="ARBA00029438"/>
    </source>
</evidence>
<evidence type="ECO:0000313" key="16">
    <source>
        <dbReference type="Proteomes" id="UP001379533"/>
    </source>
</evidence>
<keyword evidence="16" id="KW-1185">Reference proteome</keyword>
<protein>
    <recommendedName>
        <fullName evidence="3">mevalonate kinase</fullName>
        <ecNumber evidence="3">2.7.1.36</ecNumber>
    </recommendedName>
</protein>
<dbReference type="InterPro" id="IPR020568">
    <property type="entry name" value="Ribosomal_Su5_D2-typ_SF"/>
</dbReference>
<dbReference type="SUPFAM" id="SSF54211">
    <property type="entry name" value="Ribosomal protein S5 domain 2-like"/>
    <property type="match status" value="1"/>
</dbReference>
<proteinExistence type="inferred from homology"/>
<dbReference type="Proteomes" id="UP001379533">
    <property type="component" value="Chromosome"/>
</dbReference>
<dbReference type="Gene3D" id="3.30.230.10">
    <property type="match status" value="1"/>
</dbReference>
<evidence type="ECO:0000256" key="3">
    <source>
        <dbReference type="ARBA" id="ARBA00012103"/>
    </source>
</evidence>
<keyword evidence="4" id="KW-0963">Cytoplasm</keyword>
<keyword evidence="9" id="KW-0067">ATP-binding</keyword>
<dbReference type="PANTHER" id="PTHR43290:SF2">
    <property type="entry name" value="MEVALONATE KINASE"/>
    <property type="match status" value="1"/>
</dbReference>
<comment type="similarity">
    <text evidence="2">Belongs to the GHMP kinase family. Mevalonate kinase subfamily.</text>
</comment>
<sequence length="315" mass="32667">MQFDSNVARGRGKIILLGEHAVVYGAPALAVAIERGASATARPSLGGISRLRIPSYGLDTVEEGPCDHGRAFGALVRATKLAASMEVEADVELPGGGGLGSSAALGVAVARALDPHAGPDVIAARVMAWERVFHGNASGVDAAISARGGCILFRRGAAIEPVHLRAALTVCVGYSGAAASTKAMIESVIRLRERHAGLVDAAFDAIPALVHRAHDAIRTMDLATLGRLMNENHEWLARLRLSTPQIERLRALAHAQDAFGAKLTGSGGGGCVVALVEGPLHASRVLDAWQLAGFDAFSAHILPPPPVTEIHEVAS</sequence>
<evidence type="ECO:0000256" key="9">
    <source>
        <dbReference type="ARBA" id="ARBA00022840"/>
    </source>
</evidence>
<dbReference type="InterPro" id="IPR014721">
    <property type="entry name" value="Ribsml_uS5_D2-typ_fold_subgr"/>
</dbReference>
<reference evidence="15 16" key="1">
    <citation type="submission" date="2021-12" db="EMBL/GenBank/DDBJ databases">
        <title>Discovery of the Pendulisporaceae a myxobacterial family with distinct sporulation behavior and unique specialized metabolism.</title>
        <authorList>
            <person name="Garcia R."/>
            <person name="Popoff A."/>
            <person name="Bader C.D."/>
            <person name="Loehr J."/>
            <person name="Walesch S."/>
            <person name="Walt C."/>
            <person name="Boldt J."/>
            <person name="Bunk B."/>
            <person name="Haeckl F.J.F.P.J."/>
            <person name="Gunesch A.P."/>
            <person name="Birkelbach J."/>
            <person name="Nuebel U."/>
            <person name="Pietschmann T."/>
            <person name="Bach T."/>
            <person name="Mueller R."/>
        </authorList>
    </citation>
    <scope>NUCLEOTIDE SEQUENCE [LARGE SCALE GENOMIC DNA]</scope>
    <source>
        <strain evidence="15 16">MSr12523</strain>
    </source>
</reference>
<dbReference type="InterPro" id="IPR006203">
    <property type="entry name" value="GHMP_knse_ATP-bd_CS"/>
</dbReference>
<dbReference type="PRINTS" id="PR00959">
    <property type="entry name" value="MEVGALKINASE"/>
</dbReference>
<feature type="domain" description="GHMP kinase C-terminal" evidence="14">
    <location>
        <begin position="214"/>
        <end position="290"/>
    </location>
</feature>
<evidence type="ECO:0000256" key="11">
    <source>
        <dbReference type="ARBA" id="ARBA00023098"/>
    </source>
</evidence>
<dbReference type="InterPro" id="IPR006205">
    <property type="entry name" value="Mev_gal_kin"/>
</dbReference>
<comment type="pathway">
    <text evidence="12">Isoprenoid biosynthesis; isopentenyl diphosphate biosynthesis via mevalonate pathway; isopentenyl diphosphate from (R)-mevalonate: step 1/3.</text>
</comment>
<evidence type="ECO:0000256" key="10">
    <source>
        <dbReference type="ARBA" id="ARBA00022842"/>
    </source>
</evidence>
<dbReference type="Gene3D" id="3.30.70.890">
    <property type="entry name" value="GHMP kinase, C-terminal domain"/>
    <property type="match status" value="1"/>
</dbReference>
<evidence type="ECO:0000256" key="5">
    <source>
        <dbReference type="ARBA" id="ARBA00022516"/>
    </source>
</evidence>
<keyword evidence="11" id="KW-0443">Lipid metabolism</keyword>
<keyword evidence="8 15" id="KW-0418">Kinase</keyword>
<evidence type="ECO:0000256" key="8">
    <source>
        <dbReference type="ARBA" id="ARBA00022777"/>
    </source>
</evidence>
<dbReference type="InterPro" id="IPR006204">
    <property type="entry name" value="GHMP_kinase_N_dom"/>
</dbReference>
<evidence type="ECO:0000259" key="14">
    <source>
        <dbReference type="Pfam" id="PF08544"/>
    </source>
</evidence>
<dbReference type="InterPro" id="IPR013750">
    <property type="entry name" value="GHMP_kinase_C_dom"/>
</dbReference>
<dbReference type="NCBIfam" id="TIGR00549">
    <property type="entry name" value="mevalon_kin"/>
    <property type="match status" value="1"/>
</dbReference>
<dbReference type="RefSeq" id="WP_394842134.1">
    <property type="nucleotide sequence ID" value="NZ_CP089982.1"/>
</dbReference>
<evidence type="ECO:0000256" key="7">
    <source>
        <dbReference type="ARBA" id="ARBA00022741"/>
    </source>
</evidence>
<evidence type="ECO:0000256" key="4">
    <source>
        <dbReference type="ARBA" id="ARBA00022490"/>
    </source>
</evidence>
<dbReference type="InterPro" id="IPR036554">
    <property type="entry name" value="GHMP_kinase_C_sf"/>
</dbReference>
<dbReference type="PANTHER" id="PTHR43290">
    <property type="entry name" value="MEVALONATE KINASE"/>
    <property type="match status" value="1"/>
</dbReference>
<dbReference type="PROSITE" id="PS00627">
    <property type="entry name" value="GHMP_KINASES_ATP"/>
    <property type="match status" value="1"/>
</dbReference>
<keyword evidence="6 15" id="KW-0808">Transferase</keyword>
<dbReference type="Pfam" id="PF00288">
    <property type="entry name" value="GHMP_kinases_N"/>
    <property type="match status" value="1"/>
</dbReference>
<dbReference type="SUPFAM" id="SSF55060">
    <property type="entry name" value="GHMP Kinase, C-terminal domain"/>
    <property type="match status" value="1"/>
</dbReference>
<gene>
    <name evidence="15" type="primary">mvk</name>
    <name evidence="15" type="ORF">LZC95_34285</name>
</gene>
<comment type="subcellular location">
    <subcellularLocation>
        <location evidence="1">Cytoplasm</location>
    </subcellularLocation>
</comment>
<accession>A0ABZ2JYG0</accession>
<evidence type="ECO:0000256" key="1">
    <source>
        <dbReference type="ARBA" id="ARBA00004496"/>
    </source>
</evidence>
<evidence type="ECO:0000256" key="6">
    <source>
        <dbReference type="ARBA" id="ARBA00022679"/>
    </source>
</evidence>
<evidence type="ECO:0000256" key="2">
    <source>
        <dbReference type="ARBA" id="ARBA00006495"/>
    </source>
</evidence>
<organism evidence="15 16">
    <name type="scientific">Pendulispora brunnea</name>
    <dbReference type="NCBI Taxonomy" id="2905690"/>
    <lineage>
        <taxon>Bacteria</taxon>
        <taxon>Pseudomonadati</taxon>
        <taxon>Myxococcota</taxon>
        <taxon>Myxococcia</taxon>
        <taxon>Myxococcales</taxon>
        <taxon>Sorangiineae</taxon>
        <taxon>Pendulisporaceae</taxon>
        <taxon>Pendulispora</taxon>
    </lineage>
</organism>
<keyword evidence="10" id="KW-0460">Magnesium</keyword>
<dbReference type="EC" id="2.7.1.36" evidence="3"/>
<dbReference type="EMBL" id="CP089982">
    <property type="protein sequence ID" value="WXA91514.1"/>
    <property type="molecule type" value="Genomic_DNA"/>
</dbReference>